<evidence type="ECO:0000259" key="1">
    <source>
        <dbReference type="PROSITE" id="PS50097"/>
    </source>
</evidence>
<dbReference type="SUPFAM" id="SSF54695">
    <property type="entry name" value="POZ domain"/>
    <property type="match status" value="1"/>
</dbReference>
<dbReference type="InterPro" id="IPR000210">
    <property type="entry name" value="BTB/POZ_dom"/>
</dbReference>
<protein>
    <recommendedName>
        <fullName evidence="1">BTB domain-containing protein</fullName>
    </recommendedName>
</protein>
<reference evidence="2 3" key="1">
    <citation type="submission" date="2024-06" db="EMBL/GenBank/DDBJ databases">
        <title>Complete genome of Phlyctema vagabunda strain 19-DSS-EL-015.</title>
        <authorList>
            <person name="Fiorenzani C."/>
        </authorList>
    </citation>
    <scope>NUCLEOTIDE SEQUENCE [LARGE SCALE GENOMIC DNA]</scope>
    <source>
        <strain evidence="2 3">19-DSS-EL-015</strain>
    </source>
</reference>
<evidence type="ECO:0000313" key="2">
    <source>
        <dbReference type="EMBL" id="KAL3419735.1"/>
    </source>
</evidence>
<organism evidence="2 3">
    <name type="scientific">Phlyctema vagabunda</name>
    <dbReference type="NCBI Taxonomy" id="108571"/>
    <lineage>
        <taxon>Eukaryota</taxon>
        <taxon>Fungi</taxon>
        <taxon>Dikarya</taxon>
        <taxon>Ascomycota</taxon>
        <taxon>Pezizomycotina</taxon>
        <taxon>Leotiomycetes</taxon>
        <taxon>Helotiales</taxon>
        <taxon>Dermateaceae</taxon>
        <taxon>Phlyctema</taxon>
    </lineage>
</organism>
<gene>
    <name evidence="2" type="ORF">PVAG01_08233</name>
</gene>
<dbReference type="PROSITE" id="PS50097">
    <property type="entry name" value="BTB"/>
    <property type="match status" value="1"/>
</dbReference>
<evidence type="ECO:0000313" key="3">
    <source>
        <dbReference type="Proteomes" id="UP001629113"/>
    </source>
</evidence>
<comment type="caution">
    <text evidence="2">The sequence shown here is derived from an EMBL/GenBank/DDBJ whole genome shotgun (WGS) entry which is preliminary data.</text>
</comment>
<dbReference type="Pfam" id="PF00651">
    <property type="entry name" value="BTB"/>
    <property type="match status" value="1"/>
</dbReference>
<name>A0ABR4P8V8_9HELO</name>
<dbReference type="Proteomes" id="UP001629113">
    <property type="component" value="Unassembled WGS sequence"/>
</dbReference>
<sequence length="194" mass="23043">MYDDGHRVDNIPVHKRFLTHYSHFFKRAFAPGTEETRRRAMRITVMRYVRPDVFQVYLGWVYSQQITMTPETTQTQQALVDLWRLAEKFATPRLQNQAADLLYAIMFRDGVDVALDLNHIYDSAHNQSPLRRVLVFAFASPALRWDMFTDAMLPKHLLFKLVKTYKQAHDARRDMAKPLNDEERMRQFHVIEEL</sequence>
<feature type="domain" description="BTB" evidence="1">
    <location>
        <begin position="1"/>
        <end position="70"/>
    </location>
</feature>
<keyword evidence="3" id="KW-1185">Reference proteome</keyword>
<dbReference type="InterPro" id="IPR011333">
    <property type="entry name" value="SKP1/BTB/POZ_sf"/>
</dbReference>
<proteinExistence type="predicted"/>
<dbReference type="EMBL" id="JBFCZG010000007">
    <property type="protein sequence ID" value="KAL3419735.1"/>
    <property type="molecule type" value="Genomic_DNA"/>
</dbReference>
<dbReference type="Gene3D" id="3.30.710.10">
    <property type="entry name" value="Potassium Channel Kv1.1, Chain A"/>
    <property type="match status" value="1"/>
</dbReference>
<accession>A0ABR4P8V8</accession>